<sequence length="306" mass="34170">MPSNEAHEIVFRTSIAACNSGSDLRVYMQDVLGKIRESKYDDKWSNGTEKNIVASAKPYSPLACTSSDLENIRVYYLSTENTINDVTYDKSKGWYEGSLGKKCFITAPCSKLAACHLNGPDVTNRVYCQMANNTIQEYGLKDNGNWETMSNLGSAMPGTDITCTVFKTSEPNIRVYFQHMEHGIIEKCYDSKRGWYGGGAKLPKVQPRTSIACTSHMTSSETVGIRVFYNTSNTMCEMVYDGKSWTEGHFHADCIPGTQIDCISWMNGPRPEVRVYFQAGHEISAITEYVWTQGRWSSGKLALPPA</sequence>
<reference evidence="4" key="1">
    <citation type="journal article" date="2014" name="Nat. Commun.">
        <title>Multiple recent horizontal transfers of a large genomic region in cheese making fungi.</title>
        <authorList>
            <person name="Cheeseman K."/>
            <person name="Ropars J."/>
            <person name="Renault P."/>
            <person name="Dupont J."/>
            <person name="Gouzy J."/>
            <person name="Branca A."/>
            <person name="Abraham A.L."/>
            <person name="Ceppi M."/>
            <person name="Conseiller E."/>
            <person name="Debuchy R."/>
            <person name="Malagnac F."/>
            <person name="Goarin A."/>
            <person name="Silar P."/>
            <person name="Lacoste S."/>
            <person name="Sallet E."/>
            <person name="Bensimon A."/>
            <person name="Giraud T."/>
            <person name="Brygoo Y."/>
        </authorList>
    </citation>
    <scope>NUCLEOTIDE SEQUENCE [LARGE SCALE GENOMIC DNA]</scope>
    <source>
        <strain evidence="4">FM164</strain>
    </source>
</reference>
<comment type="similarity">
    <text evidence="1">Belongs to the fungal fucose-specific lectin family.</text>
</comment>
<proteinExistence type="inferred from homology"/>
<evidence type="ECO:0000256" key="3">
    <source>
        <dbReference type="ARBA" id="ARBA00022734"/>
    </source>
</evidence>
<dbReference type="EMBL" id="HG792015">
    <property type="protein sequence ID" value="CDM28956.1"/>
    <property type="molecule type" value="Genomic_DNA"/>
</dbReference>
<dbReference type="Proteomes" id="UP000030686">
    <property type="component" value="Unassembled WGS sequence"/>
</dbReference>
<dbReference type="Pfam" id="PF07938">
    <property type="entry name" value="Fungal_lectin"/>
    <property type="match status" value="1"/>
</dbReference>
<keyword evidence="3 4" id="KW-0430">Lectin</keyword>
<keyword evidence="5" id="KW-1185">Reference proteome</keyword>
<dbReference type="OrthoDB" id="407298at2759"/>
<evidence type="ECO:0000256" key="1">
    <source>
        <dbReference type="ARBA" id="ARBA00009042"/>
    </source>
</evidence>
<dbReference type="AlphaFoldDB" id="W6PYZ4"/>
<accession>W6PYZ4</accession>
<dbReference type="Gene3D" id="2.120.10.70">
    <property type="entry name" value="Fucose-specific lectin"/>
    <property type="match status" value="1"/>
</dbReference>
<protein>
    <recommendedName>
        <fullName evidence="2">Fucose-specific lectin</fullName>
    </recommendedName>
</protein>
<evidence type="ECO:0000313" key="5">
    <source>
        <dbReference type="Proteomes" id="UP000030686"/>
    </source>
</evidence>
<dbReference type="InterPro" id="IPR012475">
    <property type="entry name" value="Fungal_lectin"/>
</dbReference>
<evidence type="ECO:0000256" key="2">
    <source>
        <dbReference type="ARBA" id="ARBA00015560"/>
    </source>
</evidence>
<dbReference type="SUPFAM" id="SSF89372">
    <property type="entry name" value="Fucose-specific lectin"/>
    <property type="match status" value="2"/>
</dbReference>
<dbReference type="OMA" id="VFNIRLY"/>
<dbReference type="STRING" id="1365484.W6PYZ4"/>
<organism evidence="4 5">
    <name type="scientific">Penicillium roqueforti (strain FM164)</name>
    <dbReference type="NCBI Taxonomy" id="1365484"/>
    <lineage>
        <taxon>Eukaryota</taxon>
        <taxon>Fungi</taxon>
        <taxon>Dikarya</taxon>
        <taxon>Ascomycota</taxon>
        <taxon>Pezizomycotina</taxon>
        <taxon>Eurotiomycetes</taxon>
        <taxon>Eurotiomycetidae</taxon>
        <taxon>Eurotiales</taxon>
        <taxon>Aspergillaceae</taxon>
        <taxon>Penicillium</taxon>
    </lineage>
</organism>
<dbReference type="GO" id="GO:0030246">
    <property type="term" value="F:carbohydrate binding"/>
    <property type="evidence" value="ECO:0007669"/>
    <property type="project" value="UniProtKB-KW"/>
</dbReference>
<name>W6PYZ4_PENRF</name>
<evidence type="ECO:0000313" key="4">
    <source>
        <dbReference type="EMBL" id="CDM28956.1"/>
    </source>
</evidence>
<gene>
    <name evidence="4" type="ORF">PROQFM164_S01g002767</name>
</gene>